<dbReference type="Gene3D" id="3.40.50.300">
    <property type="entry name" value="P-loop containing nucleotide triphosphate hydrolases"/>
    <property type="match status" value="1"/>
</dbReference>
<evidence type="ECO:0000313" key="3">
    <source>
        <dbReference type="Proteomes" id="UP000215767"/>
    </source>
</evidence>
<keyword evidence="3" id="KW-1185">Reference proteome</keyword>
<proteinExistence type="predicted"/>
<comment type="caution">
    <text evidence="2">The sequence shown here is derived from an EMBL/GenBank/DDBJ whole genome shotgun (WGS) entry which is preliminary data.</text>
</comment>
<name>A0A261UXU5_9BORD</name>
<feature type="transmembrane region" description="Helical" evidence="1">
    <location>
        <begin position="247"/>
        <end position="268"/>
    </location>
</feature>
<reference evidence="3" key="1">
    <citation type="submission" date="2017-05" db="EMBL/GenBank/DDBJ databases">
        <title>Complete and WGS of Bordetella genogroups.</title>
        <authorList>
            <person name="Spilker T."/>
            <person name="Lipuma J."/>
        </authorList>
    </citation>
    <scope>NUCLEOTIDE SEQUENCE [LARGE SCALE GENOMIC DNA]</scope>
    <source>
        <strain evidence="3">AU8856</strain>
    </source>
</reference>
<organism evidence="2 3">
    <name type="scientific">Bordetella genomosp. 11</name>
    <dbReference type="NCBI Taxonomy" id="1416808"/>
    <lineage>
        <taxon>Bacteria</taxon>
        <taxon>Pseudomonadati</taxon>
        <taxon>Pseudomonadota</taxon>
        <taxon>Betaproteobacteria</taxon>
        <taxon>Burkholderiales</taxon>
        <taxon>Alcaligenaceae</taxon>
        <taxon>Bordetella</taxon>
    </lineage>
</organism>
<dbReference type="AlphaFoldDB" id="A0A261UXU5"/>
<accession>A0A261UXU5</accession>
<evidence type="ECO:0000313" key="2">
    <source>
        <dbReference type="EMBL" id="OZI66704.1"/>
    </source>
</evidence>
<dbReference type="InterPro" id="IPR008868">
    <property type="entry name" value="TniB"/>
</dbReference>
<dbReference type="Proteomes" id="UP000215767">
    <property type="component" value="Unassembled WGS sequence"/>
</dbReference>
<dbReference type="RefSeq" id="WP_094839906.1">
    <property type="nucleotide sequence ID" value="NZ_NEVS01000001.1"/>
</dbReference>
<dbReference type="InterPro" id="IPR027417">
    <property type="entry name" value="P-loop_NTPase"/>
</dbReference>
<evidence type="ECO:0000256" key="1">
    <source>
        <dbReference type="SAM" id="Phobius"/>
    </source>
</evidence>
<dbReference type="OrthoDB" id="8677218at2"/>
<dbReference type="SUPFAM" id="SSF52540">
    <property type="entry name" value="P-loop containing nucleoside triphosphate hydrolases"/>
    <property type="match status" value="1"/>
</dbReference>
<keyword evidence="1" id="KW-0472">Membrane</keyword>
<evidence type="ECO:0008006" key="4">
    <source>
        <dbReference type="Google" id="ProtNLM"/>
    </source>
</evidence>
<keyword evidence="1" id="KW-1133">Transmembrane helix</keyword>
<dbReference type="EMBL" id="NEVS01000001">
    <property type="protein sequence ID" value="OZI66704.1"/>
    <property type="molecule type" value="Genomic_DNA"/>
</dbReference>
<sequence length="289" mass="31408">MRFTESALQAGRALESIIVPHTNFESVADYLTSAVQIGTETGIFSGVRVSAPSGAGKSSLLKYVALRLRQHYGEDGTIAMITASLKENPSVSQIQGELLANFNYPLTGVSRLGTNNDVNIVLVRAIEHHRVKLVALDEFQHVFLTGGPKVATTVIDWLKRLMNLTKVPVTLVGTEAIDRLTDVDPQLTSRIPTVVRLTSFQLDEQWKGFLRALAQSCVEVDLTEVHSQHAVAMFRATKGSPRLAKGLLIYAVAIALTSGAGAVSIEVLREAYRMQIGPTADRDNPFVIS</sequence>
<protein>
    <recommendedName>
        <fullName evidence="4">AAA+ ATPase domain-containing protein</fullName>
    </recommendedName>
</protein>
<keyword evidence="1" id="KW-0812">Transmembrane</keyword>
<gene>
    <name evidence="2" type="ORF">CAL28_02990</name>
</gene>
<dbReference type="Pfam" id="PF05621">
    <property type="entry name" value="TniB"/>
    <property type="match status" value="1"/>
</dbReference>